<reference evidence="2 3" key="1">
    <citation type="submission" date="2019-03" db="EMBL/GenBank/DDBJ databases">
        <title>First draft genome of Liparis tanakae, snailfish: a comprehensive survey of snailfish specific genes.</title>
        <authorList>
            <person name="Kim W."/>
            <person name="Song I."/>
            <person name="Jeong J.-H."/>
            <person name="Kim D."/>
            <person name="Kim S."/>
            <person name="Ryu S."/>
            <person name="Song J.Y."/>
            <person name="Lee S.K."/>
        </authorList>
    </citation>
    <scope>NUCLEOTIDE SEQUENCE [LARGE SCALE GENOMIC DNA]</scope>
    <source>
        <tissue evidence="2">Muscle</tissue>
    </source>
</reference>
<dbReference type="Proteomes" id="UP000314294">
    <property type="component" value="Unassembled WGS sequence"/>
</dbReference>
<gene>
    <name evidence="2" type="ORF">EYF80_025870</name>
</gene>
<feature type="region of interest" description="Disordered" evidence="1">
    <location>
        <begin position="1"/>
        <end position="36"/>
    </location>
</feature>
<name>A0A4Z2HDI6_9TELE</name>
<keyword evidence="3" id="KW-1185">Reference proteome</keyword>
<proteinExistence type="predicted"/>
<accession>A0A4Z2HDI6</accession>
<dbReference type="EMBL" id="SRLO01000262">
    <property type="protein sequence ID" value="TNN63937.1"/>
    <property type="molecule type" value="Genomic_DNA"/>
</dbReference>
<evidence type="ECO:0000256" key="1">
    <source>
        <dbReference type="SAM" id="MobiDB-lite"/>
    </source>
</evidence>
<protein>
    <submittedName>
        <fullName evidence="2">Uncharacterized protein</fullName>
    </submittedName>
</protein>
<organism evidence="2 3">
    <name type="scientific">Liparis tanakae</name>
    <name type="common">Tanaka's snailfish</name>
    <dbReference type="NCBI Taxonomy" id="230148"/>
    <lineage>
        <taxon>Eukaryota</taxon>
        <taxon>Metazoa</taxon>
        <taxon>Chordata</taxon>
        <taxon>Craniata</taxon>
        <taxon>Vertebrata</taxon>
        <taxon>Euteleostomi</taxon>
        <taxon>Actinopterygii</taxon>
        <taxon>Neopterygii</taxon>
        <taxon>Teleostei</taxon>
        <taxon>Neoteleostei</taxon>
        <taxon>Acanthomorphata</taxon>
        <taxon>Eupercaria</taxon>
        <taxon>Perciformes</taxon>
        <taxon>Cottioidei</taxon>
        <taxon>Cottales</taxon>
        <taxon>Liparidae</taxon>
        <taxon>Liparis</taxon>
    </lineage>
</organism>
<evidence type="ECO:0000313" key="2">
    <source>
        <dbReference type="EMBL" id="TNN63937.1"/>
    </source>
</evidence>
<evidence type="ECO:0000313" key="3">
    <source>
        <dbReference type="Proteomes" id="UP000314294"/>
    </source>
</evidence>
<dbReference type="AlphaFoldDB" id="A0A4Z2HDI6"/>
<comment type="caution">
    <text evidence="2">The sequence shown here is derived from an EMBL/GenBank/DDBJ whole genome shotgun (WGS) entry which is preliminary data.</text>
</comment>
<sequence length="132" mass="14119">MEHRPLRWPVPGLNPPALGPGSRLSSRPDPTEESRNAVRTDLTVLAHPRDVQCAFTVGEPTPPTLAPRCPGQQECDTQGSVLKSTGALRLCELDLGLSTQTSRQQEGLVPPVCPRVSGQKIVMSGEEEGGKC</sequence>